<dbReference type="eggNOG" id="arCOG02911">
    <property type="taxonomic scope" value="Archaea"/>
</dbReference>
<proteinExistence type="predicted"/>
<dbReference type="GeneID" id="3700776"/>
<sequence length="235" mass="24402">MSRRAQSNVVGVALLLGIAVVSMGALTATVGMLVDSNAAAADAERVAADFDATFEPVAATGPQRGTVTFGEGRLTTVDRTVEIRVDGVTVETVQADALVYESDDRRVAFHSGAVVRGQAGEAWLETPPPITVDDDLIIVGVARLGDDIRTVSGSGGVTTTVRTNVSHSRTDLGTATVSVAVETAAPGAWERYFERHGASVDRRSGDPPTVEATFDGDRTGYLVVHDLAAEVGGHA</sequence>
<dbReference type="HOGENOM" id="CLU_099716_0_0_2"/>
<protein>
    <submittedName>
        <fullName evidence="1">Probable secreted glycoprotein</fullName>
    </submittedName>
</protein>
<keyword evidence="2" id="KW-1185">Reference proteome</keyword>
<dbReference type="EnsemblBacteria" id="CAI48169">
    <property type="protein sequence ID" value="CAI48169"/>
    <property type="gene ID" value="NP_0156A"/>
</dbReference>
<dbReference type="Proteomes" id="UP000002698">
    <property type="component" value="Chromosome"/>
</dbReference>
<evidence type="ECO:0000313" key="1">
    <source>
        <dbReference type="EMBL" id="CAI48169.1"/>
    </source>
</evidence>
<dbReference type="STRING" id="348780.NP_0156A"/>
<name>A0A1U7ETF1_NATPD</name>
<dbReference type="AlphaFoldDB" id="A0A1U7ETF1"/>
<dbReference type="InterPro" id="IPR055713">
    <property type="entry name" value="DUF7289"/>
</dbReference>
<accession>A0A1U7ETF1</accession>
<organism evidence="1 2">
    <name type="scientific">Natronomonas pharaonis (strain ATCC 35678 / DSM 2160 / CIP 103997 / JCM 8858 / NBRC 14720 / NCIMB 2260 / Gabara)</name>
    <name type="common">Halobacterium pharaonis</name>
    <dbReference type="NCBI Taxonomy" id="348780"/>
    <lineage>
        <taxon>Archaea</taxon>
        <taxon>Methanobacteriati</taxon>
        <taxon>Methanobacteriota</taxon>
        <taxon>Stenosarchaea group</taxon>
        <taxon>Halobacteria</taxon>
        <taxon>Halobacteriales</taxon>
        <taxon>Natronomonadaceae</taxon>
        <taxon>Natronomonas</taxon>
    </lineage>
</organism>
<dbReference type="KEGG" id="nph:NP_0156A"/>
<dbReference type="OrthoDB" id="282668at2157"/>
<gene>
    <name evidence="1" type="ordered locus">NP_0156A</name>
</gene>
<reference evidence="1 2" key="1">
    <citation type="journal article" date="2005" name="Genome Res.">
        <title>Living with two extremes: conclusions from the genome sequence of Natronomonas pharaonis.</title>
        <authorList>
            <person name="Falb M."/>
            <person name="Pfeiffer F."/>
            <person name="Palm P."/>
            <person name="Rodewald K."/>
            <person name="Hickmann V."/>
            <person name="Tittor J."/>
            <person name="Oesterhelt D."/>
        </authorList>
    </citation>
    <scope>NUCLEOTIDE SEQUENCE [LARGE SCALE GENOMIC DNA]</scope>
    <source>
        <strain evidence="2">ATCC 35678 / DSM 2160 / CIP 103997 / JCM 8858 / NBRC 14720 / NCIMB 2260 / Gabara</strain>
    </source>
</reference>
<evidence type="ECO:0000313" key="2">
    <source>
        <dbReference type="Proteomes" id="UP000002698"/>
    </source>
</evidence>
<dbReference type="RefSeq" id="WP_011321808.1">
    <property type="nucleotide sequence ID" value="NC_007426.1"/>
</dbReference>
<dbReference type="EMBL" id="CR936257">
    <property type="protein sequence ID" value="CAI48169.1"/>
    <property type="molecule type" value="Genomic_DNA"/>
</dbReference>
<dbReference type="Pfam" id="PF23960">
    <property type="entry name" value="DUF7289"/>
    <property type="match status" value="1"/>
</dbReference>